<evidence type="ECO:0000256" key="2">
    <source>
        <dbReference type="ARBA" id="ARBA00022605"/>
    </source>
</evidence>
<dbReference type="CDD" id="cd21157">
    <property type="entry name" value="PUA_G5K"/>
    <property type="match status" value="1"/>
</dbReference>
<dbReference type="PROSITE" id="PS50890">
    <property type="entry name" value="PUA"/>
    <property type="match status" value="1"/>
</dbReference>
<dbReference type="Gene3D" id="2.30.130.10">
    <property type="entry name" value="PUA domain"/>
    <property type="match status" value="1"/>
</dbReference>
<dbReference type="SUPFAM" id="SSF88697">
    <property type="entry name" value="PUA domain-like"/>
    <property type="match status" value="1"/>
</dbReference>
<name>A0A238YDH0_9BACT</name>
<dbReference type="InterPro" id="IPR015947">
    <property type="entry name" value="PUA-like_sf"/>
</dbReference>
<keyword evidence="6 8" id="KW-0418">Kinase</keyword>
<dbReference type="SMART" id="SM00359">
    <property type="entry name" value="PUA"/>
    <property type="match status" value="1"/>
</dbReference>
<dbReference type="RefSeq" id="WP_245855355.1">
    <property type="nucleotide sequence ID" value="NZ_FZNS01000005.1"/>
</dbReference>
<comment type="pathway">
    <text evidence="8">Amino-acid biosynthesis; L-proline biosynthesis; L-glutamate 5-semialdehyde from L-glutamate: step 1/2.</text>
</comment>
<feature type="binding site" evidence="8">
    <location>
        <position position="30"/>
    </location>
    <ligand>
        <name>ATP</name>
        <dbReference type="ChEBI" id="CHEBI:30616"/>
    </ligand>
</feature>
<evidence type="ECO:0000256" key="8">
    <source>
        <dbReference type="HAMAP-Rule" id="MF_00456"/>
    </source>
</evidence>
<feature type="binding site" evidence="8">
    <location>
        <position position="70"/>
    </location>
    <ligand>
        <name>substrate</name>
    </ligand>
</feature>
<comment type="caution">
    <text evidence="8">Lacks conserved residue(s) required for the propagation of feature annotation.</text>
</comment>
<dbReference type="EMBL" id="FZNS01000005">
    <property type="protein sequence ID" value="SNR68399.1"/>
    <property type="molecule type" value="Genomic_DNA"/>
</dbReference>
<comment type="similarity">
    <text evidence="8">Belongs to the glutamate 5-kinase family.</text>
</comment>
<evidence type="ECO:0000256" key="5">
    <source>
        <dbReference type="ARBA" id="ARBA00022741"/>
    </source>
</evidence>
<keyword evidence="2 8" id="KW-0028">Amino-acid biosynthesis</keyword>
<dbReference type="InterPro" id="IPR036393">
    <property type="entry name" value="AceGlu_kinase-like_sf"/>
</dbReference>
<dbReference type="EC" id="2.7.2.11" evidence="8"/>
<evidence type="ECO:0000256" key="1">
    <source>
        <dbReference type="ARBA" id="ARBA00022490"/>
    </source>
</evidence>
<keyword evidence="7 8" id="KW-0067">ATP-binding</keyword>
<dbReference type="CDD" id="cd04242">
    <property type="entry name" value="AAK_G5K_ProB"/>
    <property type="match status" value="1"/>
</dbReference>
<protein>
    <recommendedName>
        <fullName evidence="8">Glutamate 5-kinase</fullName>
        <ecNumber evidence="8">2.7.2.11</ecNumber>
    </recommendedName>
    <alternativeName>
        <fullName evidence="8">Gamma-glutamyl kinase</fullName>
        <shortName evidence="8">GK</shortName>
    </alternativeName>
</protein>
<dbReference type="PRINTS" id="PR00474">
    <property type="entry name" value="GLU5KINASE"/>
</dbReference>
<dbReference type="NCBIfam" id="TIGR01027">
    <property type="entry name" value="proB"/>
    <property type="match status" value="1"/>
</dbReference>
<dbReference type="UniPathway" id="UPA00098">
    <property type="reaction ID" value="UER00359"/>
</dbReference>
<dbReference type="FunFam" id="3.40.1160.10:FF:000040">
    <property type="entry name" value="Glutamate 5-kinase"/>
    <property type="match status" value="1"/>
</dbReference>
<comment type="subcellular location">
    <subcellularLocation>
        <location evidence="8">Cytoplasm</location>
    </subcellularLocation>
</comment>
<dbReference type="Proteomes" id="UP000198310">
    <property type="component" value="Unassembled WGS sequence"/>
</dbReference>
<evidence type="ECO:0000256" key="3">
    <source>
        <dbReference type="ARBA" id="ARBA00022650"/>
    </source>
</evidence>
<keyword evidence="1 8" id="KW-0963">Cytoplasm</keyword>
<dbReference type="GO" id="GO:0004349">
    <property type="term" value="F:glutamate 5-kinase activity"/>
    <property type="evidence" value="ECO:0007669"/>
    <property type="project" value="UniProtKB-UniRule"/>
</dbReference>
<reference evidence="11" key="1">
    <citation type="submission" date="2017-06" db="EMBL/GenBank/DDBJ databases">
        <authorList>
            <person name="Varghese N."/>
            <person name="Submissions S."/>
        </authorList>
    </citation>
    <scope>NUCLEOTIDE SEQUENCE [LARGE SCALE GENOMIC DNA]</scope>
    <source>
        <strain evidence="11">DSM 28041</strain>
    </source>
</reference>
<keyword evidence="11" id="KW-1185">Reference proteome</keyword>
<feature type="binding site" evidence="8">
    <location>
        <position position="157"/>
    </location>
    <ligand>
        <name>substrate</name>
    </ligand>
</feature>
<accession>A0A238YDH0</accession>
<proteinExistence type="inferred from homology"/>
<dbReference type="PIRSF" id="PIRSF000729">
    <property type="entry name" value="GK"/>
    <property type="match status" value="1"/>
</dbReference>
<keyword evidence="3 8" id="KW-0641">Proline biosynthesis</keyword>
<feature type="binding site" evidence="8">
    <location>
        <position position="169"/>
    </location>
    <ligand>
        <name>substrate</name>
    </ligand>
</feature>
<evidence type="ECO:0000259" key="9">
    <source>
        <dbReference type="SMART" id="SM00359"/>
    </source>
</evidence>
<comment type="function">
    <text evidence="8">Catalyzes the transfer of a phosphate group to glutamate to form L-glutamate 5-phosphate.</text>
</comment>
<dbReference type="InterPro" id="IPR001057">
    <property type="entry name" value="Glu/AcGlu_kinase"/>
</dbReference>
<dbReference type="InterPro" id="IPR036974">
    <property type="entry name" value="PUA_sf"/>
</dbReference>
<dbReference type="HAMAP" id="MF_00456">
    <property type="entry name" value="ProB"/>
    <property type="match status" value="1"/>
</dbReference>
<comment type="catalytic activity">
    <reaction evidence="8">
        <text>L-glutamate + ATP = L-glutamyl 5-phosphate + ADP</text>
        <dbReference type="Rhea" id="RHEA:14877"/>
        <dbReference type="ChEBI" id="CHEBI:29985"/>
        <dbReference type="ChEBI" id="CHEBI:30616"/>
        <dbReference type="ChEBI" id="CHEBI:58274"/>
        <dbReference type="ChEBI" id="CHEBI:456216"/>
        <dbReference type="EC" id="2.7.2.11"/>
    </reaction>
</comment>
<evidence type="ECO:0000256" key="4">
    <source>
        <dbReference type="ARBA" id="ARBA00022679"/>
    </source>
</evidence>
<dbReference type="GO" id="GO:0005829">
    <property type="term" value="C:cytosol"/>
    <property type="evidence" value="ECO:0007669"/>
    <property type="project" value="TreeGrafter"/>
</dbReference>
<dbReference type="GO" id="GO:0055129">
    <property type="term" value="P:L-proline biosynthetic process"/>
    <property type="evidence" value="ECO:0007669"/>
    <property type="project" value="UniProtKB-UniRule"/>
</dbReference>
<evidence type="ECO:0000313" key="10">
    <source>
        <dbReference type="EMBL" id="SNR68399.1"/>
    </source>
</evidence>
<dbReference type="GO" id="GO:0005524">
    <property type="term" value="F:ATP binding"/>
    <property type="evidence" value="ECO:0007669"/>
    <property type="project" value="UniProtKB-KW"/>
</dbReference>
<dbReference type="SUPFAM" id="SSF53633">
    <property type="entry name" value="Carbamate kinase-like"/>
    <property type="match status" value="1"/>
</dbReference>
<dbReference type="InterPro" id="IPR001048">
    <property type="entry name" value="Asp/Glu/Uridylate_kinase"/>
</dbReference>
<evidence type="ECO:0000256" key="6">
    <source>
        <dbReference type="ARBA" id="ARBA00022777"/>
    </source>
</evidence>
<dbReference type="Pfam" id="PF00696">
    <property type="entry name" value="AA_kinase"/>
    <property type="match status" value="1"/>
</dbReference>
<dbReference type="InterPro" id="IPR005715">
    <property type="entry name" value="Glu_5kinase/COase_Synthase"/>
</dbReference>
<keyword evidence="5 8" id="KW-0547">Nucleotide-binding</keyword>
<dbReference type="InterPro" id="IPR041739">
    <property type="entry name" value="G5K_ProB"/>
</dbReference>
<evidence type="ECO:0000256" key="7">
    <source>
        <dbReference type="ARBA" id="ARBA00022840"/>
    </source>
</evidence>
<feature type="domain" description="PUA" evidence="9">
    <location>
        <begin position="296"/>
        <end position="370"/>
    </location>
</feature>
<evidence type="ECO:0000313" key="11">
    <source>
        <dbReference type="Proteomes" id="UP000198310"/>
    </source>
</evidence>
<sequence>MALDPRFCPTLRRRTNWAIMALPYHRIIVKIGSNVLTQPDGFPDLARIRHLVAQIAALKKEGKEVIVVSSGAVASGRSLVQVPTKADAVTSRQVLAAVGQVKLLATYAELLAEHDLLCAQVLVTKEDFRDRVHYLNMQNCFRALLRNNIIPIVNENDVISVTELMFTDNDELAGLVASMLNADALLILSNVDGIFNGDPKAPGAELIPEIEPTMNSFSSFVTTQRSQFGRGGMITKCHMAHKVAQLGIAVHIANGKTENVLPRLLAEEVANTRFQPNKNASSKKKWIAHSDLAAKGAVHINSGAKEALTAAGRATSLLPVGVLGITGTFQKGDIIRILDETGKALGLGLAEYGSDKALERLGHQNQKPLVHYDYLFLTADIS</sequence>
<dbReference type="PANTHER" id="PTHR43654">
    <property type="entry name" value="GLUTAMATE 5-KINASE"/>
    <property type="match status" value="1"/>
</dbReference>
<dbReference type="PANTHER" id="PTHR43654:SF1">
    <property type="entry name" value="ISOPENTENYL PHOSPHATE KINASE"/>
    <property type="match status" value="1"/>
</dbReference>
<dbReference type="Gene3D" id="3.40.1160.10">
    <property type="entry name" value="Acetylglutamate kinase-like"/>
    <property type="match status" value="1"/>
</dbReference>
<dbReference type="AlphaFoldDB" id="A0A238YDH0"/>
<gene>
    <name evidence="8" type="primary">proB</name>
    <name evidence="10" type="ORF">SAMN06269173_105105</name>
</gene>
<dbReference type="InterPro" id="IPR002478">
    <property type="entry name" value="PUA"/>
</dbReference>
<organism evidence="10 11">
    <name type="scientific">Hymenobacter mucosus</name>
    <dbReference type="NCBI Taxonomy" id="1411120"/>
    <lineage>
        <taxon>Bacteria</taxon>
        <taxon>Pseudomonadati</taxon>
        <taxon>Bacteroidota</taxon>
        <taxon>Cytophagia</taxon>
        <taxon>Cytophagales</taxon>
        <taxon>Hymenobacteraceae</taxon>
        <taxon>Hymenobacter</taxon>
    </lineage>
</organism>
<dbReference type="GO" id="GO:0003723">
    <property type="term" value="F:RNA binding"/>
    <property type="evidence" value="ECO:0007669"/>
    <property type="project" value="InterPro"/>
</dbReference>
<dbReference type="InterPro" id="IPR011529">
    <property type="entry name" value="Glu_5kinase"/>
</dbReference>
<dbReference type="Pfam" id="PF01472">
    <property type="entry name" value="PUA"/>
    <property type="match status" value="1"/>
</dbReference>
<keyword evidence="4 8" id="KW-0808">Transferase</keyword>